<dbReference type="PANTHER" id="PTHR46708:SF10">
    <property type="entry name" value="RECEPTOR-TYPE TYROSINE-PROTEIN PHOSPHATASE ETA-LIKE"/>
    <property type="match status" value="1"/>
</dbReference>
<dbReference type="SUPFAM" id="SSF49265">
    <property type="entry name" value="Fibronectin type III"/>
    <property type="match status" value="4"/>
</dbReference>
<evidence type="ECO:0000313" key="4">
    <source>
        <dbReference type="Proteomes" id="UP001230051"/>
    </source>
</evidence>
<dbReference type="InterPro" id="IPR050991">
    <property type="entry name" value="ECM_Regulatory_Proteins"/>
</dbReference>
<dbReference type="EMBL" id="JAGXEW010000016">
    <property type="protein sequence ID" value="KAK1162454.1"/>
    <property type="molecule type" value="Genomic_DNA"/>
</dbReference>
<keyword evidence="1" id="KW-0677">Repeat</keyword>
<comment type="caution">
    <text evidence="3">The sequence shown here is derived from an EMBL/GenBank/DDBJ whole genome shotgun (WGS) entry which is preliminary data.</text>
</comment>
<feature type="domain" description="Fibronectin type-III" evidence="2">
    <location>
        <begin position="540"/>
        <end position="624"/>
    </location>
</feature>
<dbReference type="PANTHER" id="PTHR46708">
    <property type="entry name" value="TENASCIN"/>
    <property type="match status" value="1"/>
</dbReference>
<evidence type="ECO:0000313" key="3">
    <source>
        <dbReference type="EMBL" id="KAK1162454.1"/>
    </source>
</evidence>
<dbReference type="PROSITE" id="PS50853">
    <property type="entry name" value="FN3"/>
    <property type="match status" value="7"/>
</dbReference>
<proteinExistence type="predicted"/>
<gene>
    <name evidence="3" type="primary">PTPRJ</name>
    <name evidence="3" type="ORF">AOXY_G17321</name>
</gene>
<dbReference type="Proteomes" id="UP001230051">
    <property type="component" value="Unassembled WGS sequence"/>
</dbReference>
<protein>
    <submittedName>
        <fullName evidence="3">Fibronectin-like</fullName>
    </submittedName>
</protein>
<dbReference type="AlphaFoldDB" id="A0AAD8G3A0"/>
<sequence length="764" mass="80857">MSSFWISLIEISASLNCSTKPDVVVNLTTSTITTTSIALSWSAPNGNVIGYRVEAIGNPSKNLTVNSLFTDITGLVPGSNYTLRIIALAADKVTEGDAVTISRFTKPDVAANLTASNITTTSIALCWSAPNGNAIGYKVEAIGNPSKRLTVNTLFTDITGLVPGSNYTLRVIALAADNVTEGDAVTISRFTKPDIAVNLTAENITTISIALSWSAPNGNAIGYRVEAIGNPSKRLTVNTLFTDITGLVPGSNYTLRIIALAADNVTEGDAVTISRFTKPDIAANLTASNITTTSIALSWSAPNGNAIGYRIEAIGNPSKNLTMNTLFTHITGLVPGSNYTLWVIALAANKVTEGDAVTISRFTKPDITANLTVDNIATTSIALCCSAPNGNAIGYRVEPIGNPSKNLTVNTLLTDITGLVPGSNYTLRVIALAADNVTEGDAVTISRFTKPDVVANFTASNITTTSTALSWSAPNGNAIGYRVEEIGVPSQNLTVNTLFTDINGLVPGSNYTLRVIALAADNVTEGDAMTISRFTKPDIAVNLTAENITTTSVALRWRAPNGNAIGYRVEAIGNPSKNLTVNTLFTDKTGLVPGSNYTLRVIALAADNVTEGDAVTISRFTKPDTVTNLTAKTITRTSITLSWSAPPGYAHEYRVEAIGTPSKTVTVDTLFANITGLLPLSNYTLRVIAVAADRLTGGDAVGIVTFTNGLDATLRMQLSVSVSAKKEEKELESMILPEIKKYIQQYLADNRFNLTWKGLRRKNP</sequence>
<dbReference type="Gene3D" id="2.60.40.10">
    <property type="entry name" value="Immunoglobulins"/>
    <property type="match status" value="8"/>
</dbReference>
<feature type="domain" description="Fibronectin type-III" evidence="2">
    <location>
        <begin position="625"/>
        <end position="711"/>
    </location>
</feature>
<evidence type="ECO:0000256" key="1">
    <source>
        <dbReference type="ARBA" id="ARBA00022737"/>
    </source>
</evidence>
<dbReference type="Pfam" id="PF00041">
    <property type="entry name" value="fn3"/>
    <property type="match status" value="7"/>
</dbReference>
<feature type="domain" description="Fibronectin type-III" evidence="2">
    <location>
        <begin position="23"/>
        <end position="109"/>
    </location>
</feature>
<reference evidence="3" key="1">
    <citation type="submission" date="2022-02" db="EMBL/GenBank/DDBJ databases">
        <title>Atlantic sturgeon de novo genome assembly.</title>
        <authorList>
            <person name="Stock M."/>
            <person name="Klopp C."/>
            <person name="Guiguen Y."/>
            <person name="Cabau C."/>
            <person name="Parinello H."/>
            <person name="Santidrian Yebra-Pimentel E."/>
            <person name="Kuhl H."/>
            <person name="Dirks R.P."/>
            <person name="Guessner J."/>
            <person name="Wuertz S."/>
            <person name="Du K."/>
            <person name="Schartl M."/>
        </authorList>
    </citation>
    <scope>NUCLEOTIDE SEQUENCE</scope>
    <source>
        <strain evidence="3">STURGEONOMICS-FGT-2020</strain>
        <tissue evidence="3">Whole blood</tissue>
    </source>
</reference>
<organism evidence="3 4">
    <name type="scientific">Acipenser oxyrinchus oxyrinchus</name>
    <dbReference type="NCBI Taxonomy" id="40147"/>
    <lineage>
        <taxon>Eukaryota</taxon>
        <taxon>Metazoa</taxon>
        <taxon>Chordata</taxon>
        <taxon>Craniata</taxon>
        <taxon>Vertebrata</taxon>
        <taxon>Euteleostomi</taxon>
        <taxon>Actinopterygii</taxon>
        <taxon>Chondrostei</taxon>
        <taxon>Acipenseriformes</taxon>
        <taxon>Acipenseridae</taxon>
        <taxon>Acipenser</taxon>
    </lineage>
</organism>
<dbReference type="InterPro" id="IPR036116">
    <property type="entry name" value="FN3_sf"/>
</dbReference>
<accession>A0AAD8G3A0</accession>
<dbReference type="InterPro" id="IPR013783">
    <property type="entry name" value="Ig-like_fold"/>
</dbReference>
<feature type="domain" description="Fibronectin type-III" evidence="2">
    <location>
        <begin position="111"/>
        <end position="194"/>
    </location>
</feature>
<keyword evidence="4" id="KW-1185">Reference proteome</keyword>
<name>A0AAD8G3A0_ACIOX</name>
<feature type="domain" description="Fibronectin type-III" evidence="2">
    <location>
        <begin position="281"/>
        <end position="367"/>
    </location>
</feature>
<dbReference type="CDD" id="cd00063">
    <property type="entry name" value="FN3"/>
    <property type="match status" value="8"/>
</dbReference>
<dbReference type="SMART" id="SM00060">
    <property type="entry name" value="FN3"/>
    <property type="match status" value="8"/>
</dbReference>
<feature type="domain" description="Fibronectin type-III" evidence="2">
    <location>
        <begin position="453"/>
        <end position="539"/>
    </location>
</feature>
<evidence type="ECO:0000259" key="2">
    <source>
        <dbReference type="PROSITE" id="PS50853"/>
    </source>
</evidence>
<feature type="domain" description="Fibronectin type-III" evidence="2">
    <location>
        <begin position="195"/>
        <end position="280"/>
    </location>
</feature>
<dbReference type="InterPro" id="IPR003961">
    <property type="entry name" value="FN3_dom"/>
</dbReference>